<dbReference type="RefSeq" id="WP_087617415.1">
    <property type="nucleotide sequence ID" value="NZ_JAFBEY010000004.1"/>
</dbReference>
<name>A0ABX3ZGK9_9BACL</name>
<dbReference type="InterPro" id="IPR018193">
    <property type="entry name" value="Glyc_kinase_flavodox-like_fold"/>
</dbReference>
<evidence type="ECO:0000313" key="6">
    <source>
        <dbReference type="Proteomes" id="UP000196594"/>
    </source>
</evidence>
<reference evidence="5 6" key="1">
    <citation type="journal article" date="2017" name="Int. J. Syst. Evol. Microbiol.">
        <title>Solibacillus kalamii sp. nov., isolated from a high-efficiency particulate arrestance filter system used in the International Space Station.</title>
        <authorList>
            <person name="Checinska Sielaff A."/>
            <person name="Kumar R.M."/>
            <person name="Pal D."/>
            <person name="Mayilraj S."/>
            <person name="Venkateswaran K."/>
        </authorList>
    </citation>
    <scope>NUCLEOTIDE SEQUENCE [LARGE SCALE GENOMIC DNA]</scope>
    <source>
        <strain evidence="5 6">ISSFR-015</strain>
    </source>
</reference>
<protein>
    <submittedName>
        <fullName evidence="5">Glycerate kinase</fullName>
    </submittedName>
</protein>
<dbReference type="Proteomes" id="UP000196594">
    <property type="component" value="Unassembled WGS sequence"/>
</dbReference>
<organism evidence="5 6">
    <name type="scientific">Solibacillus kalamii</name>
    <dbReference type="NCBI Taxonomy" id="1748298"/>
    <lineage>
        <taxon>Bacteria</taxon>
        <taxon>Bacillati</taxon>
        <taxon>Bacillota</taxon>
        <taxon>Bacilli</taxon>
        <taxon>Bacillales</taxon>
        <taxon>Caryophanaceae</taxon>
        <taxon>Solibacillus</taxon>
    </lineage>
</organism>
<dbReference type="InterPro" id="IPR004381">
    <property type="entry name" value="Glycerate_kinase"/>
</dbReference>
<dbReference type="Gene3D" id="3.90.1510.10">
    <property type="entry name" value="Glycerate kinase, domain 2"/>
    <property type="match status" value="1"/>
</dbReference>
<evidence type="ECO:0000256" key="1">
    <source>
        <dbReference type="ARBA" id="ARBA00006284"/>
    </source>
</evidence>
<dbReference type="GO" id="GO:0016301">
    <property type="term" value="F:kinase activity"/>
    <property type="evidence" value="ECO:0007669"/>
    <property type="project" value="UniProtKB-KW"/>
</dbReference>
<dbReference type="PIRSF" id="PIRSF006078">
    <property type="entry name" value="GlxK"/>
    <property type="match status" value="1"/>
</dbReference>
<dbReference type="InterPro" id="IPR018197">
    <property type="entry name" value="Glycerate_kinase_RE-like"/>
</dbReference>
<accession>A0ABX3ZGK9</accession>
<evidence type="ECO:0000256" key="4">
    <source>
        <dbReference type="PIRNR" id="PIRNR006078"/>
    </source>
</evidence>
<evidence type="ECO:0000256" key="3">
    <source>
        <dbReference type="ARBA" id="ARBA00022777"/>
    </source>
</evidence>
<keyword evidence="2 4" id="KW-0808">Transferase</keyword>
<dbReference type="InterPro" id="IPR036129">
    <property type="entry name" value="Glycerate_kinase_sf"/>
</dbReference>
<dbReference type="Gene3D" id="3.40.50.10350">
    <property type="entry name" value="Glycerate kinase, domain 1"/>
    <property type="match status" value="1"/>
</dbReference>
<keyword evidence="3 4" id="KW-0418">Kinase</keyword>
<dbReference type="SUPFAM" id="SSF110738">
    <property type="entry name" value="Glycerate kinase I"/>
    <property type="match status" value="1"/>
</dbReference>
<dbReference type="PANTHER" id="PTHR21599:SF0">
    <property type="entry name" value="GLYCERATE KINASE"/>
    <property type="match status" value="1"/>
</dbReference>
<evidence type="ECO:0000256" key="2">
    <source>
        <dbReference type="ARBA" id="ARBA00022679"/>
    </source>
</evidence>
<dbReference type="Pfam" id="PF02595">
    <property type="entry name" value="Gly_kinase"/>
    <property type="match status" value="1"/>
</dbReference>
<dbReference type="NCBIfam" id="TIGR00045">
    <property type="entry name" value="glycerate kinase"/>
    <property type="match status" value="1"/>
</dbReference>
<evidence type="ECO:0000313" key="5">
    <source>
        <dbReference type="EMBL" id="OUZ38848.1"/>
    </source>
</evidence>
<keyword evidence="6" id="KW-1185">Reference proteome</keyword>
<proteinExistence type="inferred from homology"/>
<comment type="similarity">
    <text evidence="1 4">Belongs to the glycerate kinase type-1 family.</text>
</comment>
<gene>
    <name evidence="5" type="ORF">CBM15_10200</name>
</gene>
<dbReference type="PANTHER" id="PTHR21599">
    <property type="entry name" value="GLYCERATE KINASE"/>
    <property type="match status" value="1"/>
</dbReference>
<dbReference type="EMBL" id="NHNT01000006">
    <property type="protein sequence ID" value="OUZ38848.1"/>
    <property type="molecule type" value="Genomic_DNA"/>
</dbReference>
<comment type="caution">
    <text evidence="5">The sequence shown here is derived from an EMBL/GenBank/DDBJ whole genome shotgun (WGS) entry which is preliminary data.</text>
</comment>
<sequence>MKIIISPDSFKGTLSSGEVTSVIKEAIKKVDNKIETVCLPIADGGEGTLDALVKATKGKYLTASVQNPLGKRIEAKYGVLGDGKTCVIEMAQASGLTLINEEEKTPRFATTYGTGQLIQHAMDTGYRHFIIGIGGSATNDGGQGMLRALGMKFHDKDGNEILNDVYQFNALEIIDLSNFDSRISESTFMIACDVDNPLIGLNGATTVFGPQKGVNPHDINIFDQNLKHYITIIESQQNVKVRHRAGAGAAGGIGSAFMAFFPHQFKPGVDIVLEAVQFSYHLDKADFVITGEGKSDEQTLSGKAPIGVAKLAKEKGVPTILISGMIENSSILKTYFHQVESIVGNDISAEQSLNNPSYYLEQKITDLIKRLI</sequence>